<dbReference type="GO" id="GO:0072686">
    <property type="term" value="C:mitotic spindle"/>
    <property type="evidence" value="ECO:0007669"/>
    <property type="project" value="TreeGrafter"/>
</dbReference>
<dbReference type="GO" id="GO:0005813">
    <property type="term" value="C:centrosome"/>
    <property type="evidence" value="ECO:0007669"/>
    <property type="project" value="TreeGrafter"/>
</dbReference>
<dbReference type="AlphaFoldDB" id="A0A6J0J1P9"/>
<dbReference type="OrthoDB" id="6288182at2759"/>
<feature type="compositionally biased region" description="Polar residues" evidence="6">
    <location>
        <begin position="411"/>
        <end position="423"/>
    </location>
</feature>
<evidence type="ECO:0000256" key="1">
    <source>
        <dbReference type="ARBA" id="ARBA00004245"/>
    </source>
</evidence>
<dbReference type="Pfam" id="PF15297">
    <property type="entry name" value="CKAP2_C"/>
    <property type="match status" value="2"/>
</dbReference>
<keyword evidence="4" id="KW-0597">Phosphoprotein</keyword>
<keyword evidence="3" id="KW-0963">Cytoplasm</keyword>
<evidence type="ECO:0000256" key="5">
    <source>
        <dbReference type="ARBA" id="ARBA00023212"/>
    </source>
</evidence>
<feature type="compositionally biased region" description="Polar residues" evidence="6">
    <location>
        <begin position="333"/>
        <end position="345"/>
    </location>
</feature>
<keyword evidence="8" id="KW-1185">Reference proteome</keyword>
<organism evidence="8 9">
    <name type="scientific">Lepidothrix coronata</name>
    <name type="common">blue-crowned manakin</name>
    <dbReference type="NCBI Taxonomy" id="321398"/>
    <lineage>
        <taxon>Eukaryota</taxon>
        <taxon>Metazoa</taxon>
        <taxon>Chordata</taxon>
        <taxon>Craniata</taxon>
        <taxon>Vertebrata</taxon>
        <taxon>Euteleostomi</taxon>
        <taxon>Archelosauria</taxon>
        <taxon>Archosauria</taxon>
        <taxon>Dinosauria</taxon>
        <taxon>Saurischia</taxon>
        <taxon>Theropoda</taxon>
        <taxon>Coelurosauria</taxon>
        <taxon>Aves</taxon>
        <taxon>Neognathae</taxon>
        <taxon>Neoaves</taxon>
        <taxon>Telluraves</taxon>
        <taxon>Australaves</taxon>
        <taxon>Passeriformes</taxon>
        <taxon>Pipridae</taxon>
        <taxon>Lepidothrix</taxon>
    </lineage>
</organism>
<proteinExistence type="inferred from homology"/>
<feature type="compositionally biased region" description="Basic and acidic residues" evidence="6">
    <location>
        <begin position="309"/>
        <end position="326"/>
    </location>
</feature>
<evidence type="ECO:0000259" key="7">
    <source>
        <dbReference type="Pfam" id="PF15297"/>
    </source>
</evidence>
<feature type="domain" description="Cytoskeleton-associated protein 2 C-terminal" evidence="7">
    <location>
        <begin position="483"/>
        <end position="639"/>
    </location>
</feature>
<feature type="region of interest" description="Disordered" evidence="6">
    <location>
        <begin position="80"/>
        <end position="221"/>
    </location>
</feature>
<dbReference type="RefSeq" id="XP_017692837.1">
    <property type="nucleotide sequence ID" value="XM_017837348.1"/>
</dbReference>
<evidence type="ECO:0000256" key="2">
    <source>
        <dbReference type="ARBA" id="ARBA00009468"/>
    </source>
</evidence>
<feature type="region of interest" description="Disordered" evidence="6">
    <location>
        <begin position="309"/>
        <end position="351"/>
    </location>
</feature>
<evidence type="ECO:0000313" key="9">
    <source>
        <dbReference type="RefSeq" id="XP_017692837.1"/>
    </source>
</evidence>
<reference evidence="9" key="1">
    <citation type="submission" date="2025-08" db="UniProtKB">
        <authorList>
            <consortium name="RefSeq"/>
        </authorList>
    </citation>
    <scope>IDENTIFICATION</scope>
</reference>
<comment type="similarity">
    <text evidence="2">Belongs to the CKAP2 family.</text>
</comment>
<protein>
    <submittedName>
        <fullName evidence="9">Cytoskeleton-associated protein 2-like isoform X1</fullName>
    </submittedName>
</protein>
<feature type="compositionally biased region" description="Basic and acidic residues" evidence="6">
    <location>
        <begin position="133"/>
        <end position="148"/>
    </location>
</feature>
<dbReference type="PANTHER" id="PTHR47078:SF1">
    <property type="entry name" value="CYTOSKELETON-ASSOCIATED PROTEIN 2-LIKE"/>
    <property type="match status" value="1"/>
</dbReference>
<dbReference type="InterPro" id="IPR029197">
    <property type="entry name" value="CKAP2_C"/>
</dbReference>
<evidence type="ECO:0000313" key="8">
    <source>
        <dbReference type="Proteomes" id="UP000504624"/>
    </source>
</evidence>
<feature type="region of interest" description="Disordered" evidence="6">
    <location>
        <begin position="390"/>
        <end position="471"/>
    </location>
</feature>
<name>A0A6J0J1P9_9PASS</name>
<evidence type="ECO:0000256" key="6">
    <source>
        <dbReference type="SAM" id="MobiDB-lite"/>
    </source>
</evidence>
<keyword evidence="5" id="KW-0206">Cytoskeleton</keyword>
<dbReference type="PANTHER" id="PTHR47078">
    <property type="entry name" value="CYTOSKELETON-ASSOCIATED PROTEIN 2-LIKE"/>
    <property type="match status" value="1"/>
</dbReference>
<feature type="domain" description="Cytoskeleton-associated protein 2 C-terminal" evidence="7">
    <location>
        <begin position="704"/>
        <end position="758"/>
    </location>
</feature>
<evidence type="ECO:0000256" key="4">
    <source>
        <dbReference type="ARBA" id="ARBA00022553"/>
    </source>
</evidence>
<sequence>MWGALGTGRCWTLAPMPQPYWGCQRYPLSPCCDTLHFSLLPVLEEVLATTGCRPAGYTAARGSWAASPLSLCKLTEPGTAEGTALPDSPGRGVQEQRRSQLPNCRAAKESLKCPSAKPFLKDRTNDLNPHLEPVSKLKHVDRNKKDVLRNVMKSAQEDGKLSAKSTQHTGHASQQKPSNTSQRAVGVHPVQPGKSTKLPASAQTRGRLPPPGSGHLNLERKKKSAQDTITAAALCVGSDHSPPGAPWSLNEELQDGLVCHKENLSPRASTLPELNRDFQFDGSSLGKKRVLAYEQSSAVMSRPVVGPEDKINNRQAKKDPVPDKFRKILPGSKSMSQKTSVRTQPLQPPRYLPASANLLHRKIGTNQEKTTTVRQPVGKPPGTAPVGVFKHQFQPPPMRSSPTKPLASGRPQGTTNLKSSLNRGGTMPQPRPMSKGGTDRKDMNVVRPRHTATSRGIDHANQPPSTHCSKTHALEGNLRSRKDQLKPELPKAIVQYGRVPRIPSAADRKKQLEEWLASKGKKYKRPPMTLLQKQAVKPPCRKVKAKEKQENPEQHCLVKINNILTECLNFVEEGVHAEELSKVLSVVPQAEKFAKFWICQAKLLARSGPFDVMGLYRAAVCAGAQPLQELRDVLDILKAAGHTSEGEKAEQPIPWEPTTPCPGEREPVASTPGPVGRPLTSLPLSVKLRVTSASRGREFPKGPELKFLTPVRRSLRVERAGSHYPEMLKDHDPVVSSLSEILDAEEETQFIFQKNKALPEVTGLEGLSSYTPESC</sequence>
<accession>A0A6J0J1P9</accession>
<evidence type="ECO:0000256" key="3">
    <source>
        <dbReference type="ARBA" id="ARBA00022490"/>
    </source>
</evidence>
<dbReference type="GeneID" id="108508518"/>
<feature type="compositionally biased region" description="Polar residues" evidence="6">
    <location>
        <begin position="163"/>
        <end position="183"/>
    </location>
</feature>
<gene>
    <name evidence="9" type="primary">CKAP2L</name>
</gene>
<dbReference type="Proteomes" id="UP000504624">
    <property type="component" value="Unplaced"/>
</dbReference>
<comment type="subcellular location">
    <subcellularLocation>
        <location evidence="1">Cytoplasm</location>
        <location evidence="1">Cytoskeleton</location>
    </subcellularLocation>
</comment>
<dbReference type="InterPro" id="IPR052855">
    <property type="entry name" value="CKAP2-like"/>
</dbReference>
<feature type="region of interest" description="Disordered" evidence="6">
    <location>
        <begin position="643"/>
        <end position="676"/>
    </location>
</feature>
<dbReference type="GO" id="GO:0005829">
    <property type="term" value="C:cytosol"/>
    <property type="evidence" value="ECO:0007669"/>
    <property type="project" value="TreeGrafter"/>
</dbReference>
<dbReference type="CTD" id="150468"/>